<evidence type="ECO:0000256" key="2">
    <source>
        <dbReference type="SAM" id="SignalP"/>
    </source>
</evidence>
<dbReference type="SUPFAM" id="SSF48452">
    <property type="entry name" value="TPR-like"/>
    <property type="match status" value="1"/>
</dbReference>
<feature type="repeat" description="TPR" evidence="1">
    <location>
        <begin position="178"/>
        <end position="211"/>
    </location>
</feature>
<name>A0ABW3JU55_9FLAO</name>
<feature type="signal peptide" evidence="2">
    <location>
        <begin position="1"/>
        <end position="22"/>
    </location>
</feature>
<evidence type="ECO:0000256" key="1">
    <source>
        <dbReference type="PROSITE-ProRule" id="PRU00339"/>
    </source>
</evidence>
<keyword evidence="1" id="KW-0802">TPR repeat</keyword>
<dbReference type="PROSITE" id="PS50005">
    <property type="entry name" value="TPR"/>
    <property type="match status" value="1"/>
</dbReference>
<keyword evidence="4" id="KW-1185">Reference proteome</keyword>
<dbReference type="SMART" id="SM00028">
    <property type="entry name" value="TPR"/>
    <property type="match status" value="1"/>
</dbReference>
<accession>A0ABW3JU55</accession>
<evidence type="ECO:0000313" key="4">
    <source>
        <dbReference type="Proteomes" id="UP001597062"/>
    </source>
</evidence>
<comment type="caution">
    <text evidence="3">The sequence shown here is derived from an EMBL/GenBank/DDBJ whole genome shotgun (WGS) entry which is preliminary data.</text>
</comment>
<dbReference type="Gene3D" id="1.25.40.10">
    <property type="entry name" value="Tetratricopeptide repeat domain"/>
    <property type="match status" value="1"/>
</dbReference>
<dbReference type="EMBL" id="JBHTJR010000037">
    <property type="protein sequence ID" value="MFD0992882.1"/>
    <property type="molecule type" value="Genomic_DNA"/>
</dbReference>
<dbReference type="RefSeq" id="WP_386106607.1">
    <property type="nucleotide sequence ID" value="NZ_JBHTJR010000037.1"/>
</dbReference>
<sequence length="226" mass="26441">MKTKLTLLLSFFILLSCSTKTSSEDFINKATGRYYFNDDEIIEVFFNDAELYLKWRNQEIKPLKVNDSTFYASELNEKLIFNNNKNRIELAKKREHHGKTYFFNKLDKNEKTPSEYLADNNFEKALEGYLAIKEKDSLSKIIRERNLNSLGYRYLRNDSVQKAIQVFTINTKLYPNSSNVYDSLGDAYLKAKDTTNAKENYKKALSINAENENAKRNLEDLTKNDK</sequence>
<keyword evidence="2" id="KW-0732">Signal</keyword>
<evidence type="ECO:0000313" key="3">
    <source>
        <dbReference type="EMBL" id="MFD0992882.1"/>
    </source>
</evidence>
<dbReference type="Proteomes" id="UP001597062">
    <property type="component" value="Unassembled WGS sequence"/>
</dbReference>
<feature type="chain" id="PRO_5046872733" evidence="2">
    <location>
        <begin position="23"/>
        <end position="226"/>
    </location>
</feature>
<protein>
    <submittedName>
        <fullName evidence="3">Tetratricopeptide repeat protein</fullName>
    </submittedName>
</protein>
<dbReference type="InterPro" id="IPR011990">
    <property type="entry name" value="TPR-like_helical_dom_sf"/>
</dbReference>
<proteinExistence type="predicted"/>
<reference evidence="4" key="1">
    <citation type="journal article" date="2019" name="Int. J. Syst. Evol. Microbiol.">
        <title>The Global Catalogue of Microorganisms (GCM) 10K type strain sequencing project: providing services to taxonomists for standard genome sequencing and annotation.</title>
        <authorList>
            <consortium name="The Broad Institute Genomics Platform"/>
            <consortium name="The Broad Institute Genome Sequencing Center for Infectious Disease"/>
            <person name="Wu L."/>
            <person name="Ma J."/>
        </authorList>
    </citation>
    <scope>NUCLEOTIDE SEQUENCE [LARGE SCALE GENOMIC DNA]</scope>
    <source>
        <strain evidence="4">CCUG 60527</strain>
    </source>
</reference>
<gene>
    <name evidence="3" type="ORF">ACFQ1U_06665</name>
</gene>
<organism evidence="3 4">
    <name type="scientific">Tenacibaculum geojense</name>
    <dbReference type="NCBI Taxonomy" id="915352"/>
    <lineage>
        <taxon>Bacteria</taxon>
        <taxon>Pseudomonadati</taxon>
        <taxon>Bacteroidota</taxon>
        <taxon>Flavobacteriia</taxon>
        <taxon>Flavobacteriales</taxon>
        <taxon>Flavobacteriaceae</taxon>
        <taxon>Tenacibaculum</taxon>
    </lineage>
</organism>
<dbReference type="InterPro" id="IPR019734">
    <property type="entry name" value="TPR_rpt"/>
</dbReference>
<dbReference type="PROSITE" id="PS51257">
    <property type="entry name" value="PROKAR_LIPOPROTEIN"/>
    <property type="match status" value="1"/>
</dbReference>